<accession>W7YJC4</accession>
<evidence type="ECO:0000256" key="4">
    <source>
        <dbReference type="SAM" id="MobiDB-lite"/>
    </source>
</evidence>
<keyword evidence="2" id="KW-0964">Secreted</keyword>
<gene>
    <name evidence="6" type="ORF">JCM16418_1761</name>
</gene>
<proteinExistence type="predicted"/>
<dbReference type="Pfam" id="PF14449">
    <property type="entry name" value="PT-TG"/>
    <property type="match status" value="1"/>
</dbReference>
<evidence type="ECO:0000313" key="7">
    <source>
        <dbReference type="Proteomes" id="UP000019364"/>
    </source>
</evidence>
<dbReference type="STRING" id="1236976.JCM16418_1761"/>
<dbReference type="GO" id="GO:0005576">
    <property type="term" value="C:extracellular region"/>
    <property type="evidence" value="ECO:0007669"/>
    <property type="project" value="UniProtKB-SubCell"/>
</dbReference>
<dbReference type="InterPro" id="IPR027797">
    <property type="entry name" value="PT-TG_dom"/>
</dbReference>
<keyword evidence="3" id="KW-0175">Coiled coil</keyword>
<feature type="compositionally biased region" description="Basic and acidic residues" evidence="4">
    <location>
        <begin position="198"/>
        <end position="208"/>
    </location>
</feature>
<feature type="compositionally biased region" description="Low complexity" evidence="4">
    <location>
        <begin position="214"/>
        <end position="224"/>
    </location>
</feature>
<protein>
    <recommendedName>
        <fullName evidence="5">Pre-toxin TG domain-containing protein</fullName>
    </recommendedName>
</protein>
<evidence type="ECO:0000256" key="3">
    <source>
        <dbReference type="SAM" id="Coils"/>
    </source>
</evidence>
<comment type="caution">
    <text evidence="6">The sequence shown here is derived from an EMBL/GenBank/DDBJ whole genome shotgun (WGS) entry which is preliminary data.</text>
</comment>
<dbReference type="AlphaFoldDB" id="W7YJC4"/>
<dbReference type="eggNOG" id="COG4842">
    <property type="taxonomic scope" value="Bacteria"/>
</dbReference>
<feature type="region of interest" description="Disordered" evidence="4">
    <location>
        <begin position="198"/>
        <end position="224"/>
    </location>
</feature>
<evidence type="ECO:0000256" key="2">
    <source>
        <dbReference type="ARBA" id="ARBA00022525"/>
    </source>
</evidence>
<comment type="subcellular location">
    <subcellularLocation>
        <location evidence="1">Secreted</location>
    </subcellularLocation>
</comment>
<evidence type="ECO:0000256" key="1">
    <source>
        <dbReference type="ARBA" id="ARBA00004613"/>
    </source>
</evidence>
<dbReference type="Proteomes" id="UP000019364">
    <property type="component" value="Unassembled WGS sequence"/>
</dbReference>
<reference evidence="6 7" key="1">
    <citation type="journal article" date="2014" name="Genome Announc.">
        <title>Draft Genome Sequence of Paenibacillus pini JCM 16418T, Isolated from the Rhizosphere of Pine Tree.</title>
        <authorList>
            <person name="Yuki M."/>
            <person name="Oshima K."/>
            <person name="Suda W."/>
            <person name="Oshida Y."/>
            <person name="Kitamura K."/>
            <person name="Iida Y."/>
            <person name="Hattori M."/>
            <person name="Ohkuma M."/>
        </authorList>
    </citation>
    <scope>NUCLEOTIDE SEQUENCE [LARGE SCALE GENOMIC DNA]</scope>
    <source>
        <strain evidence="6 7">JCM 16418</strain>
    </source>
</reference>
<feature type="domain" description="Pre-toxin TG" evidence="5">
    <location>
        <begin position="103"/>
        <end position="161"/>
    </location>
</feature>
<organism evidence="6 7">
    <name type="scientific">Paenibacillus pini JCM 16418</name>
    <dbReference type="NCBI Taxonomy" id="1236976"/>
    <lineage>
        <taxon>Bacteria</taxon>
        <taxon>Bacillati</taxon>
        <taxon>Bacillota</taxon>
        <taxon>Bacilli</taxon>
        <taxon>Bacillales</taxon>
        <taxon>Paenibacillaceae</taxon>
        <taxon>Paenibacillus</taxon>
    </lineage>
</organism>
<feature type="region of interest" description="Disordered" evidence="4">
    <location>
        <begin position="1"/>
        <end position="21"/>
    </location>
</feature>
<keyword evidence="7" id="KW-1185">Reference proteome</keyword>
<name>W7YJC4_9BACL</name>
<evidence type="ECO:0000259" key="5">
    <source>
        <dbReference type="Pfam" id="PF14449"/>
    </source>
</evidence>
<sequence length="433" mass="46726">MNLEDRGQASSLRHTGKELRRASEEVQRLESGLIRMMNSFTLESRGRAEIDGAFRAMQQQLNELNQELESLSQFTERKADHFTEADGKGTGFDAGKIWSFTKTAGSMALDFLPIVGNAKGIIEAISGQDLITGEKLQGWERALAVLGPAGKGVRNGVKIIKMTDKALEATGAITQVTRHSDEAVDVIAATKKIEHAEEAGMGAHRAESTAETLSSEQKAASAAAKETDEVATAAAPLIGGGSASTVAAAAIMKNKGGVLEKGIEGTGVHRQISSGGLRNEIKLTNAQRSELVDYAKKLGFPEENIVFRDSWNTGMMYDRLYINTDVLPAKSPGIGTLNANSRVSGKATIAHEIVGHYDAYVNGKAFNLYDVDPATYARNFALDEAQASIRAARFAPDLTSAERMTLLRDAITRLKNGGLRIRDVKDELYIQNR</sequence>
<dbReference type="EMBL" id="BAVZ01000004">
    <property type="protein sequence ID" value="GAF07733.1"/>
    <property type="molecule type" value="Genomic_DNA"/>
</dbReference>
<evidence type="ECO:0000313" key="6">
    <source>
        <dbReference type="EMBL" id="GAF07733.1"/>
    </source>
</evidence>
<dbReference type="RefSeq" id="WP_081765356.1">
    <property type="nucleotide sequence ID" value="NZ_BAVZ01000004.1"/>
</dbReference>
<feature type="coiled-coil region" evidence="3">
    <location>
        <begin position="47"/>
        <end position="78"/>
    </location>
</feature>